<reference evidence="1 2" key="1">
    <citation type="submission" date="2014-07" db="EMBL/GenBank/DDBJ databases">
        <title>Genome of Chryseobacterium soli DSM 19298.</title>
        <authorList>
            <person name="Stropko S.J."/>
            <person name="Pipes S.E."/>
            <person name="Newman J."/>
        </authorList>
    </citation>
    <scope>NUCLEOTIDE SEQUENCE [LARGE SCALE GENOMIC DNA]</scope>
    <source>
        <strain evidence="1 2">DSM 19298</strain>
    </source>
</reference>
<accession>A0A086A109</accession>
<evidence type="ECO:0000313" key="1">
    <source>
        <dbReference type="EMBL" id="KFF10373.1"/>
    </source>
</evidence>
<dbReference type="Proteomes" id="UP000028705">
    <property type="component" value="Unassembled WGS sequence"/>
</dbReference>
<comment type="caution">
    <text evidence="1">The sequence shown here is derived from an EMBL/GenBank/DDBJ whole genome shotgun (WGS) entry which is preliminary data.</text>
</comment>
<organism evidence="1 2">
    <name type="scientific">Chryseobacterium soli</name>
    <dbReference type="NCBI Taxonomy" id="445961"/>
    <lineage>
        <taxon>Bacteria</taxon>
        <taxon>Pseudomonadati</taxon>
        <taxon>Bacteroidota</taxon>
        <taxon>Flavobacteriia</taxon>
        <taxon>Flavobacteriales</taxon>
        <taxon>Weeksellaceae</taxon>
        <taxon>Chryseobacterium group</taxon>
        <taxon>Chryseobacterium</taxon>
    </lineage>
</organism>
<name>A0A086A109_9FLAO</name>
<gene>
    <name evidence="1" type="ORF">IW15_20310</name>
</gene>
<dbReference type="AlphaFoldDB" id="A0A086A109"/>
<sequence>MFKIHFFFIPVKVFWPLHSVVAVDAEYFKKNINKILRPHFNTFRTRFFSEKSLPADEKPIFVKALFSPIFWMKFQRFCLGY</sequence>
<evidence type="ECO:0000313" key="2">
    <source>
        <dbReference type="Proteomes" id="UP000028705"/>
    </source>
</evidence>
<protein>
    <submittedName>
        <fullName evidence="1">Uncharacterized protein</fullName>
    </submittedName>
</protein>
<dbReference type="EMBL" id="JPRH01000011">
    <property type="protein sequence ID" value="KFF10373.1"/>
    <property type="molecule type" value="Genomic_DNA"/>
</dbReference>
<proteinExistence type="predicted"/>
<keyword evidence="2" id="KW-1185">Reference proteome</keyword>